<accession>A0A318KKA3</accession>
<dbReference type="GO" id="GO:0008270">
    <property type="term" value="F:zinc ion binding"/>
    <property type="evidence" value="ECO:0007669"/>
    <property type="project" value="InterPro"/>
</dbReference>
<dbReference type="OrthoDB" id="9811296at2"/>
<dbReference type="GO" id="GO:0004181">
    <property type="term" value="F:metallocarboxypeptidase activity"/>
    <property type="evidence" value="ECO:0007669"/>
    <property type="project" value="InterPro"/>
</dbReference>
<evidence type="ECO:0000313" key="9">
    <source>
        <dbReference type="EMBL" id="PXX75824.1"/>
    </source>
</evidence>
<dbReference type="Pfam" id="PF00246">
    <property type="entry name" value="Peptidase_M14"/>
    <property type="match status" value="1"/>
</dbReference>
<evidence type="ECO:0000259" key="8">
    <source>
        <dbReference type="PROSITE" id="PS52035"/>
    </source>
</evidence>
<name>A0A318KKA3_9FIRM</name>
<dbReference type="AlphaFoldDB" id="A0A318KKA3"/>
<dbReference type="PANTHER" id="PTHR11705:SF143">
    <property type="entry name" value="SLL0236 PROTEIN"/>
    <property type="match status" value="1"/>
</dbReference>
<evidence type="ECO:0000256" key="6">
    <source>
        <dbReference type="ARBA" id="ARBA00023049"/>
    </source>
</evidence>
<evidence type="ECO:0000256" key="7">
    <source>
        <dbReference type="PROSITE-ProRule" id="PRU01379"/>
    </source>
</evidence>
<dbReference type="CDD" id="cd06905">
    <property type="entry name" value="M14-like"/>
    <property type="match status" value="1"/>
</dbReference>
<gene>
    <name evidence="9" type="ORF">DES51_1178</name>
</gene>
<comment type="caution">
    <text evidence="9">The sequence shown here is derived from an EMBL/GenBank/DDBJ whole genome shotgun (WGS) entry which is preliminary data.</text>
</comment>
<evidence type="ECO:0000313" key="10">
    <source>
        <dbReference type="Proteomes" id="UP000247612"/>
    </source>
</evidence>
<evidence type="ECO:0000256" key="1">
    <source>
        <dbReference type="ARBA" id="ARBA00001947"/>
    </source>
</evidence>
<evidence type="ECO:0000256" key="5">
    <source>
        <dbReference type="ARBA" id="ARBA00022833"/>
    </source>
</evidence>
<protein>
    <submittedName>
        <fullName evidence="9">Zinc carboxypeptidase</fullName>
    </submittedName>
</protein>
<dbReference type="Gene3D" id="3.40.630.10">
    <property type="entry name" value="Zn peptidases"/>
    <property type="match status" value="1"/>
</dbReference>
<keyword evidence="3" id="KW-0645">Protease</keyword>
<comment type="similarity">
    <text evidence="2 7">Belongs to the peptidase M14 family.</text>
</comment>
<dbReference type="Proteomes" id="UP000247612">
    <property type="component" value="Unassembled WGS sequence"/>
</dbReference>
<feature type="active site" description="Proton donor/acceptor" evidence="7">
    <location>
        <position position="340"/>
    </location>
</feature>
<keyword evidence="5" id="KW-0862">Zinc</keyword>
<dbReference type="InterPro" id="IPR000834">
    <property type="entry name" value="Peptidase_M14"/>
</dbReference>
<dbReference type="PROSITE" id="PS52035">
    <property type="entry name" value="PEPTIDASE_M14"/>
    <property type="match status" value="1"/>
</dbReference>
<keyword evidence="10" id="KW-1185">Reference proteome</keyword>
<dbReference type="EMBL" id="QJKH01000017">
    <property type="protein sequence ID" value="PXX75824.1"/>
    <property type="molecule type" value="Genomic_DNA"/>
</dbReference>
<dbReference type="SMART" id="SM00631">
    <property type="entry name" value="Zn_pept"/>
    <property type="match status" value="1"/>
</dbReference>
<reference evidence="9 10" key="1">
    <citation type="submission" date="2018-05" db="EMBL/GenBank/DDBJ databases">
        <title>Genomic Encyclopedia of Type Strains, Phase IV (KMG-IV): sequencing the most valuable type-strain genomes for metagenomic binning, comparative biology and taxonomic classification.</title>
        <authorList>
            <person name="Goeker M."/>
        </authorList>
    </citation>
    <scope>NUCLEOTIDE SEQUENCE [LARGE SCALE GENOMIC DNA]</scope>
    <source>
        <strain evidence="9 10">JC118</strain>
    </source>
</reference>
<proteinExistence type="inferred from homology"/>
<dbReference type="STRING" id="1034346.GCA_000313565_01050"/>
<dbReference type="PRINTS" id="PR00765">
    <property type="entry name" value="CRBOXYPTASEA"/>
</dbReference>
<organism evidence="9 10">
    <name type="scientific">Dielma fastidiosa</name>
    <dbReference type="NCBI Taxonomy" id="1034346"/>
    <lineage>
        <taxon>Bacteria</taxon>
        <taxon>Bacillati</taxon>
        <taxon>Bacillota</taxon>
        <taxon>Erysipelotrichia</taxon>
        <taxon>Erysipelotrichales</taxon>
        <taxon>Erysipelotrichaceae</taxon>
        <taxon>Dielma</taxon>
    </lineage>
</organism>
<dbReference type="GO" id="GO:0005615">
    <property type="term" value="C:extracellular space"/>
    <property type="evidence" value="ECO:0007669"/>
    <property type="project" value="TreeGrafter"/>
</dbReference>
<sequence>MQTTFNYDHYYDWLEMSECLKHLLKQYPSLMQLESICVSEEGKDVWAVTLTDSSAKEAAAKPAYYIDGNHHAGEVTGSMAAMYTVDLLCTNYNKDEKITDLLKNYTFYIIPKISPDGSDVYLHSDQRLRSVNRNYPLSELADGLHPGDIDGDGVIRMMRVKTPYGAWKVSEKDSQVMTKRTPFDVQGDFYNIYPEGEIINYDGLHIELAKEKWGLDFNRNYPFGWFSEVRQPGAGKYPLSNPENKAVADFVLAHPNIGFVSTLHTTGGVLVYPPGTYPEAKALKKDMDLFKKVGKMAKQIMGYETVNIFDGFLTDIENYSSGAFDDWCYETQGIPAYTIELWNLFERAGADMSWPRKDKDDDVQEAEYAMVLKWIKENIGESAIKPWTAFDHPQLGPVEIGGFDYKFIHQNPPCDYLLQEVEKTAKFMLANAYALPKLKFESVKTEKICDGIYKLEAVLGNTGYMPTYLTDSAKRQKIDQPVHIALSGCEVIEGEAVLMVNALEGVSGVNTYYGYDGITTQKHAPQLKRFTWIISGKQNDLVTLTATSQKAGKASIQCVL</sequence>
<evidence type="ECO:0000256" key="4">
    <source>
        <dbReference type="ARBA" id="ARBA00022801"/>
    </source>
</evidence>
<comment type="cofactor">
    <cofactor evidence="1">
        <name>Zn(2+)</name>
        <dbReference type="ChEBI" id="CHEBI:29105"/>
    </cofactor>
</comment>
<dbReference type="GO" id="GO:0006508">
    <property type="term" value="P:proteolysis"/>
    <property type="evidence" value="ECO:0007669"/>
    <property type="project" value="UniProtKB-KW"/>
</dbReference>
<evidence type="ECO:0000256" key="3">
    <source>
        <dbReference type="ARBA" id="ARBA00022670"/>
    </source>
</evidence>
<dbReference type="RefSeq" id="WP_022937364.1">
    <property type="nucleotide sequence ID" value="NZ_CABKRQ010000002.1"/>
</dbReference>
<keyword evidence="6" id="KW-0482">Metalloprotease</keyword>
<evidence type="ECO:0000256" key="2">
    <source>
        <dbReference type="ARBA" id="ARBA00005988"/>
    </source>
</evidence>
<dbReference type="SUPFAM" id="SSF53187">
    <property type="entry name" value="Zn-dependent exopeptidases"/>
    <property type="match status" value="1"/>
</dbReference>
<feature type="domain" description="Peptidase M14" evidence="8">
    <location>
        <begin position="9"/>
        <end position="363"/>
    </location>
</feature>
<keyword evidence="9" id="KW-0121">Carboxypeptidase</keyword>
<keyword evidence="4" id="KW-0378">Hydrolase</keyword>
<dbReference type="PANTHER" id="PTHR11705">
    <property type="entry name" value="PROTEASE FAMILY M14 CARBOXYPEPTIDASE A,B"/>
    <property type="match status" value="1"/>
</dbReference>